<sequence>MSELFILPDVGEGLTEAEIVTWKVTAGDTVTVNQVLVEIETAKSLVELPSPQAGTIGALLVEEGQTVEVGTPIVRFGEPGGTAEQPQAPEQTAQPEPAGRPEAPAAPADQGGQPADSGTAGPNLVGYGVKAASSKRRPRRGAGAAAAPAPAGRDTSAPAAGAALPGTAPESTGADPAAFAQQVESAGSGTGGPRPLAKPPVRKLAKDRGIDLSEVTPTGPRGEVTREDLLAHLEAGTDTTAAATDAAAVDTAAAGASAIGTGTGTGAEERIPLKGVGRMMAKAMVDSAFTAPHVTEFLDVDVTRTMEFVRHLKTTKLLGEDVRVSPLLVVARAVIWAAQRTPRINAVLDGEEIVVKHYVNLGIAAATPRGLIVPNIKDAHRMGLAELAAALTDLTETARAGRTGPAEQAGGTITITNVGVFGVDSGTPIINPGESAILAFGSVRKRPWVIDDELVVREVTTLSVSADHRVVDGEAISRFLADVGRALEEPLVMLA</sequence>
<name>A0ABP8EI99_9MICO</name>
<keyword evidence="11" id="KW-1185">Reference proteome</keyword>
<dbReference type="Pfam" id="PF00364">
    <property type="entry name" value="Biotin_lipoyl"/>
    <property type="match status" value="1"/>
</dbReference>
<dbReference type="Pfam" id="PF00198">
    <property type="entry name" value="2-oxoacid_dh"/>
    <property type="match status" value="1"/>
</dbReference>
<dbReference type="InterPro" id="IPR050743">
    <property type="entry name" value="2-oxoacid_DH_E2_comp"/>
</dbReference>
<dbReference type="EC" id="2.3.1.-" evidence="6"/>
<feature type="compositionally biased region" description="Low complexity" evidence="7">
    <location>
        <begin position="82"/>
        <end position="116"/>
    </location>
</feature>
<dbReference type="PROSITE" id="PS51826">
    <property type="entry name" value="PSBD"/>
    <property type="match status" value="1"/>
</dbReference>
<proteinExistence type="inferred from homology"/>
<dbReference type="RefSeq" id="WP_236863688.1">
    <property type="nucleotide sequence ID" value="NZ_BAABAZ010000004.1"/>
</dbReference>
<evidence type="ECO:0000256" key="2">
    <source>
        <dbReference type="ARBA" id="ARBA00007317"/>
    </source>
</evidence>
<dbReference type="PROSITE" id="PS50968">
    <property type="entry name" value="BIOTINYL_LIPOYL"/>
    <property type="match status" value="1"/>
</dbReference>
<dbReference type="Gene3D" id="3.30.559.10">
    <property type="entry name" value="Chloramphenicol acetyltransferase-like domain"/>
    <property type="match status" value="1"/>
</dbReference>
<organism evidence="10 11">
    <name type="scientific">Brevibacterium daeguense</name>
    <dbReference type="NCBI Taxonomy" id="909936"/>
    <lineage>
        <taxon>Bacteria</taxon>
        <taxon>Bacillati</taxon>
        <taxon>Actinomycetota</taxon>
        <taxon>Actinomycetes</taxon>
        <taxon>Micrococcales</taxon>
        <taxon>Brevibacteriaceae</taxon>
        <taxon>Brevibacterium</taxon>
    </lineage>
</organism>
<dbReference type="InterPro" id="IPR011053">
    <property type="entry name" value="Single_hybrid_motif"/>
</dbReference>
<evidence type="ECO:0000259" key="8">
    <source>
        <dbReference type="PROSITE" id="PS50968"/>
    </source>
</evidence>
<dbReference type="InterPro" id="IPR001078">
    <property type="entry name" value="2-oxoacid_DH_actylTfrase"/>
</dbReference>
<dbReference type="InterPro" id="IPR004167">
    <property type="entry name" value="PSBD"/>
</dbReference>
<dbReference type="Gene3D" id="2.40.50.100">
    <property type="match status" value="1"/>
</dbReference>
<dbReference type="CDD" id="cd06849">
    <property type="entry name" value="lipoyl_domain"/>
    <property type="match status" value="1"/>
</dbReference>
<evidence type="ECO:0000259" key="9">
    <source>
        <dbReference type="PROSITE" id="PS51826"/>
    </source>
</evidence>
<dbReference type="Gene3D" id="4.10.320.10">
    <property type="entry name" value="E3-binding domain"/>
    <property type="match status" value="1"/>
</dbReference>
<dbReference type="Proteomes" id="UP001501586">
    <property type="component" value="Unassembled WGS sequence"/>
</dbReference>
<feature type="domain" description="Peripheral subunit-binding (PSBD)" evidence="9">
    <location>
        <begin position="196"/>
        <end position="233"/>
    </location>
</feature>
<dbReference type="SUPFAM" id="SSF52777">
    <property type="entry name" value="CoA-dependent acyltransferases"/>
    <property type="match status" value="1"/>
</dbReference>
<dbReference type="SUPFAM" id="SSF47005">
    <property type="entry name" value="Peripheral subunit-binding domain of 2-oxo acid dehydrogenase complex"/>
    <property type="match status" value="1"/>
</dbReference>
<evidence type="ECO:0000313" key="11">
    <source>
        <dbReference type="Proteomes" id="UP001501586"/>
    </source>
</evidence>
<evidence type="ECO:0000256" key="3">
    <source>
        <dbReference type="ARBA" id="ARBA00022679"/>
    </source>
</evidence>
<keyword evidence="5 6" id="KW-0012">Acyltransferase</keyword>
<feature type="compositionally biased region" description="Low complexity" evidence="7">
    <location>
        <begin position="141"/>
        <end position="169"/>
    </location>
</feature>
<dbReference type="SUPFAM" id="SSF51230">
    <property type="entry name" value="Single hybrid motif"/>
    <property type="match status" value="1"/>
</dbReference>
<evidence type="ECO:0000256" key="5">
    <source>
        <dbReference type="ARBA" id="ARBA00023315"/>
    </source>
</evidence>
<dbReference type="InterPro" id="IPR023213">
    <property type="entry name" value="CAT-like_dom_sf"/>
</dbReference>
<reference evidence="11" key="1">
    <citation type="journal article" date="2019" name="Int. J. Syst. Evol. Microbiol.">
        <title>The Global Catalogue of Microorganisms (GCM) 10K type strain sequencing project: providing services to taxonomists for standard genome sequencing and annotation.</title>
        <authorList>
            <consortium name="The Broad Institute Genomics Platform"/>
            <consortium name="The Broad Institute Genome Sequencing Center for Infectious Disease"/>
            <person name="Wu L."/>
            <person name="Ma J."/>
        </authorList>
    </citation>
    <scope>NUCLEOTIDE SEQUENCE [LARGE SCALE GENOMIC DNA]</scope>
    <source>
        <strain evidence="11">JCM 17458</strain>
    </source>
</reference>
<dbReference type="PANTHER" id="PTHR43178:SF5">
    <property type="entry name" value="LIPOAMIDE ACYLTRANSFERASE COMPONENT OF BRANCHED-CHAIN ALPHA-KETO ACID DEHYDROGENASE COMPLEX, MITOCHONDRIAL"/>
    <property type="match status" value="1"/>
</dbReference>
<comment type="cofactor">
    <cofactor evidence="1 6">
        <name>(R)-lipoate</name>
        <dbReference type="ChEBI" id="CHEBI:83088"/>
    </cofactor>
</comment>
<accession>A0ABP8EI99</accession>
<comment type="caution">
    <text evidence="10">The sequence shown here is derived from an EMBL/GenBank/DDBJ whole genome shotgun (WGS) entry which is preliminary data.</text>
</comment>
<comment type="similarity">
    <text evidence="2 6">Belongs to the 2-oxoacid dehydrogenase family.</text>
</comment>
<feature type="region of interest" description="Disordered" evidence="7">
    <location>
        <begin position="73"/>
        <end position="223"/>
    </location>
</feature>
<protein>
    <recommendedName>
        <fullName evidence="6">Dihydrolipoamide acetyltransferase component of pyruvate dehydrogenase complex</fullName>
        <ecNumber evidence="6">2.3.1.-</ecNumber>
    </recommendedName>
</protein>
<dbReference type="InterPro" id="IPR000089">
    <property type="entry name" value="Biotin_lipoyl"/>
</dbReference>
<gene>
    <name evidence="10" type="ORF">GCM10022261_11360</name>
</gene>
<evidence type="ECO:0000256" key="4">
    <source>
        <dbReference type="ARBA" id="ARBA00022823"/>
    </source>
</evidence>
<keyword evidence="4 6" id="KW-0450">Lipoyl</keyword>
<feature type="domain" description="Lipoyl-binding" evidence="8">
    <location>
        <begin position="2"/>
        <end position="77"/>
    </location>
</feature>
<evidence type="ECO:0000256" key="1">
    <source>
        <dbReference type="ARBA" id="ARBA00001938"/>
    </source>
</evidence>
<dbReference type="Pfam" id="PF02817">
    <property type="entry name" value="E3_binding"/>
    <property type="match status" value="1"/>
</dbReference>
<evidence type="ECO:0000256" key="7">
    <source>
        <dbReference type="SAM" id="MobiDB-lite"/>
    </source>
</evidence>
<keyword evidence="3 6" id="KW-0808">Transferase</keyword>
<evidence type="ECO:0000313" key="10">
    <source>
        <dbReference type="EMBL" id="GAA4283605.1"/>
    </source>
</evidence>
<dbReference type="InterPro" id="IPR036625">
    <property type="entry name" value="E3-bd_dom_sf"/>
</dbReference>
<evidence type="ECO:0000256" key="6">
    <source>
        <dbReference type="RuleBase" id="RU003423"/>
    </source>
</evidence>
<dbReference type="EMBL" id="BAABAZ010000004">
    <property type="protein sequence ID" value="GAA4283605.1"/>
    <property type="molecule type" value="Genomic_DNA"/>
</dbReference>
<dbReference type="PANTHER" id="PTHR43178">
    <property type="entry name" value="DIHYDROLIPOAMIDE ACETYLTRANSFERASE COMPONENT OF PYRUVATE DEHYDROGENASE COMPLEX"/>
    <property type="match status" value="1"/>
</dbReference>